<dbReference type="PROSITE" id="PS50983">
    <property type="entry name" value="FE_B12_PBP"/>
    <property type="match status" value="1"/>
</dbReference>
<dbReference type="InterPro" id="IPR002491">
    <property type="entry name" value="ABC_transptr_periplasmic_BD"/>
</dbReference>
<feature type="chain" id="PRO_5017331681" evidence="6">
    <location>
        <begin position="23"/>
        <end position="325"/>
    </location>
</feature>
<keyword evidence="4" id="KW-0410">Iron transport</keyword>
<evidence type="ECO:0000259" key="7">
    <source>
        <dbReference type="PROSITE" id="PS50983"/>
    </source>
</evidence>
<dbReference type="SUPFAM" id="SSF53807">
    <property type="entry name" value="Helical backbone' metal receptor"/>
    <property type="match status" value="1"/>
</dbReference>
<evidence type="ECO:0000313" key="8">
    <source>
        <dbReference type="EMBL" id="SFQ64231.1"/>
    </source>
</evidence>
<keyword evidence="9" id="KW-1185">Reference proteome</keyword>
<protein>
    <submittedName>
        <fullName evidence="8">Iron complex transport system substrate-binding protein</fullName>
    </submittedName>
</protein>
<keyword evidence="5 6" id="KW-0732">Signal</keyword>
<accession>A0A1I6A673</accession>
<dbReference type="PANTHER" id="PTHR30532">
    <property type="entry name" value="IRON III DICITRATE-BINDING PERIPLASMIC PROTEIN"/>
    <property type="match status" value="1"/>
</dbReference>
<dbReference type="AlphaFoldDB" id="A0A1I6A673"/>
<dbReference type="STRING" id="93684.SAMN05421853_11545"/>
<gene>
    <name evidence="8" type="ORF">SAMN05421853_11545</name>
</gene>
<evidence type="ECO:0000256" key="6">
    <source>
        <dbReference type="SAM" id="SignalP"/>
    </source>
</evidence>
<comment type="subcellular location">
    <subcellularLocation>
        <location evidence="1">Cell envelope</location>
    </subcellularLocation>
</comment>
<dbReference type="InterPro" id="IPR051313">
    <property type="entry name" value="Bact_iron-sidero_bind"/>
</dbReference>
<organism evidence="8 9">
    <name type="scientific">Roseivivax halotolerans</name>
    <dbReference type="NCBI Taxonomy" id="93684"/>
    <lineage>
        <taxon>Bacteria</taxon>
        <taxon>Pseudomonadati</taxon>
        <taxon>Pseudomonadota</taxon>
        <taxon>Alphaproteobacteria</taxon>
        <taxon>Rhodobacterales</taxon>
        <taxon>Roseobacteraceae</taxon>
        <taxon>Roseivivax</taxon>
    </lineage>
</organism>
<dbReference type="RefSeq" id="WP_093014960.1">
    <property type="nucleotide sequence ID" value="NZ_FOXV01000015.1"/>
</dbReference>
<feature type="signal peptide" evidence="6">
    <location>
        <begin position="1"/>
        <end position="22"/>
    </location>
</feature>
<evidence type="ECO:0000256" key="4">
    <source>
        <dbReference type="ARBA" id="ARBA00022496"/>
    </source>
</evidence>
<proteinExistence type="inferred from homology"/>
<keyword evidence="4" id="KW-0408">Iron</keyword>
<dbReference type="EMBL" id="FOXV01000015">
    <property type="protein sequence ID" value="SFQ64231.1"/>
    <property type="molecule type" value="Genomic_DNA"/>
</dbReference>
<name>A0A1I6A673_9RHOB</name>
<keyword evidence="3" id="KW-0813">Transport</keyword>
<reference evidence="9" key="1">
    <citation type="submission" date="2016-10" db="EMBL/GenBank/DDBJ databases">
        <authorList>
            <person name="Varghese N."/>
            <person name="Submissions S."/>
        </authorList>
    </citation>
    <scope>NUCLEOTIDE SEQUENCE [LARGE SCALE GENOMIC DNA]</scope>
    <source>
        <strain evidence="9">JCM 10271</strain>
    </source>
</reference>
<dbReference type="PANTHER" id="PTHR30532:SF24">
    <property type="entry name" value="FERRIC ENTEROBACTIN-BINDING PERIPLASMIC PROTEIN FEPB"/>
    <property type="match status" value="1"/>
</dbReference>
<comment type="similarity">
    <text evidence="2">Belongs to the bacterial solute-binding protein 8 family.</text>
</comment>
<keyword evidence="4" id="KW-0406">Ion transport</keyword>
<evidence type="ECO:0000256" key="1">
    <source>
        <dbReference type="ARBA" id="ARBA00004196"/>
    </source>
</evidence>
<feature type="domain" description="Fe/B12 periplasmic-binding" evidence="7">
    <location>
        <begin position="47"/>
        <end position="317"/>
    </location>
</feature>
<evidence type="ECO:0000313" key="9">
    <source>
        <dbReference type="Proteomes" id="UP000243106"/>
    </source>
</evidence>
<sequence length="325" mass="35935">MKNQLTMVFILTSFLLTSSALAQDCSKGLRLFEHHAGTGCIPADPQRIVTLTDINALLPLMTELGVTPVASAGHIDDSGDQIFRRMGAYDTSSIEWVGTYGSPDPEAVAAQNPDLIIGSPYPETNYEIFSKIAPTVILDMFEYPADDTLLMLADAVNRTERAREQQTELEAVAEGVRETLGADFERTTLSIIATQDTDRTFYRMEPQGGWGVIREYLDPTMTPPERPLDPENPYERITYEALPEHAADVMFLVTWDHDETGHSAIFEDFLADPLVQALPVAQASKIFNIEGQKAGGFSWTGIGHGLERIAEVVTRDDLNRDLVVE</sequence>
<dbReference type="Pfam" id="PF01497">
    <property type="entry name" value="Peripla_BP_2"/>
    <property type="match status" value="1"/>
</dbReference>
<evidence type="ECO:0000256" key="5">
    <source>
        <dbReference type="ARBA" id="ARBA00022729"/>
    </source>
</evidence>
<dbReference type="Proteomes" id="UP000243106">
    <property type="component" value="Unassembled WGS sequence"/>
</dbReference>
<evidence type="ECO:0000256" key="3">
    <source>
        <dbReference type="ARBA" id="ARBA00022448"/>
    </source>
</evidence>
<evidence type="ECO:0000256" key="2">
    <source>
        <dbReference type="ARBA" id="ARBA00008814"/>
    </source>
</evidence>
<dbReference type="GO" id="GO:0030288">
    <property type="term" value="C:outer membrane-bounded periplasmic space"/>
    <property type="evidence" value="ECO:0007669"/>
    <property type="project" value="TreeGrafter"/>
</dbReference>
<dbReference type="GO" id="GO:1901678">
    <property type="term" value="P:iron coordination entity transport"/>
    <property type="evidence" value="ECO:0007669"/>
    <property type="project" value="UniProtKB-ARBA"/>
</dbReference>
<dbReference type="Gene3D" id="3.40.50.1980">
    <property type="entry name" value="Nitrogenase molybdenum iron protein domain"/>
    <property type="match status" value="2"/>
</dbReference>